<comment type="similarity">
    <text evidence="2 4">Belongs to the nucleoporin interacting component (NIC) family.</text>
</comment>
<evidence type="ECO:0000256" key="1">
    <source>
        <dbReference type="ARBA" id="ARBA00004259"/>
    </source>
</evidence>
<dbReference type="PANTHER" id="PTHR11225">
    <property type="entry name" value="NUCLEAR PORE COMPLEX PROTEIN NUP93 NUCLEOPORIN NUP93 DEAD EYE PROTEIN"/>
    <property type="match status" value="1"/>
</dbReference>
<proteinExistence type="inferred from homology"/>
<evidence type="ECO:0000313" key="6">
    <source>
        <dbReference type="Proteomes" id="UP000190274"/>
    </source>
</evidence>
<reference evidence="5 6" key="1">
    <citation type="submission" date="2016-03" db="EMBL/GenBank/DDBJ databases">
        <authorList>
            <person name="Devillers H."/>
        </authorList>
    </citation>
    <scope>NUCLEOTIDE SEQUENCE [LARGE SCALE GENOMIC DNA]</scope>
    <source>
        <strain evidence="5">CBS 10888</strain>
    </source>
</reference>
<dbReference type="AlphaFoldDB" id="A0A1G4IQF5"/>
<dbReference type="Proteomes" id="UP000190274">
    <property type="component" value="Chromosome A"/>
</dbReference>
<dbReference type="STRING" id="1266660.A0A1G4IQF5"/>
<name>A0A1G4IQF5_9SACH</name>
<keyword evidence="3 4" id="KW-0539">Nucleus</keyword>
<sequence>MNADKGAGIKSLGIHDSLSKDSAKVFSNLIETAKSLPTTSSELGAIQLSVNEIKKRAHELRAKTKPKNDHTRAHYLLAGSGLAIQDVESSLKALKSRQLMEQNVINRAVEDDLDTYLKTKKDENILSSIEQSLASAAKDFDNFINQNFNLDWEQRKIEVRENFGILTKKRRSNKHSVEVQSSMLPPKWGGSGRSILDGDSRLNVNENFATRAKFEKYAKTINSFNNARQGGYDFSLSHEVLQCFTDPTDANNRQLPEAWKILDHAHKVKDVVSSSKSFLEKQFLDYVGLLYTKVAGEGLPTNVNKVKAFIDHKLKNVNNTWKYGNLTIVNGVPIWAFIFYLLRAGLVQDALEVAVANKLSFKKVEQSFLTFFKAYVNSKDRKLPNEFISRLHTEYNQHIKNALDGDPFRLAVYKIIGRCDLTRKNISSITLSIEDWIWIHLMLIKQDVSKEDPVYEKYELTDFQTIISSHGASMFNGSYLNALMLSGMYELAIEHAMTINEIDAVHLAIGLACYEKLNISSSKDGNNNELVSCQDGEMKLNMTKLLGNYTKSFKFSDPRIAVEYLVLINLGATPEGPEVCHEVLRELVLETKEFTILLGKVNRDGTRIPGVIEERQSLISLTDEQAFLHKITEQAARRADEDGRVLDSLLLYQLADEYDIVIGIVNKLLSDLLSNTDISQPLLNLDDNSETNPVLIARKLINVYVNNLEIAQKIHAKRKETCILLLKMVDIRKAFYLHNWSLTLEKLEGIDMIPFADELSSRKRAQEFSNLSSDIKKNIPNLLIIAMTCVSKIVGELNSSEYQSPAKAQQVEALKRLAKNCMIYAGMIQYSMPRETYSILINIEVAL</sequence>
<evidence type="ECO:0000256" key="3">
    <source>
        <dbReference type="ARBA" id="ARBA00023242"/>
    </source>
</evidence>
<organism evidence="5 6">
    <name type="scientific">Lachancea dasiensis</name>
    <dbReference type="NCBI Taxonomy" id="1072105"/>
    <lineage>
        <taxon>Eukaryota</taxon>
        <taxon>Fungi</taxon>
        <taxon>Dikarya</taxon>
        <taxon>Ascomycota</taxon>
        <taxon>Saccharomycotina</taxon>
        <taxon>Saccharomycetes</taxon>
        <taxon>Saccharomycetales</taxon>
        <taxon>Saccharomycetaceae</taxon>
        <taxon>Lachancea</taxon>
    </lineage>
</organism>
<dbReference type="GO" id="GO:0044615">
    <property type="term" value="C:nuclear pore nuclear basket"/>
    <property type="evidence" value="ECO:0007669"/>
    <property type="project" value="EnsemblFungi"/>
</dbReference>
<accession>A0A1G4IQF5</accession>
<dbReference type="Pfam" id="PF04097">
    <property type="entry name" value="Nic96"/>
    <property type="match status" value="1"/>
</dbReference>
<keyword evidence="4" id="KW-0472">Membrane</keyword>
<dbReference type="InterPro" id="IPR007231">
    <property type="entry name" value="Nucleoporin_int_Nup93/Nic96"/>
</dbReference>
<dbReference type="GO" id="GO:0016973">
    <property type="term" value="P:poly(A)+ mRNA export from nucleus"/>
    <property type="evidence" value="ECO:0007669"/>
    <property type="project" value="TreeGrafter"/>
</dbReference>
<dbReference type="GO" id="GO:0044612">
    <property type="term" value="C:nuclear pore linkers"/>
    <property type="evidence" value="ECO:0007669"/>
    <property type="project" value="EnsemblFungi"/>
</dbReference>
<dbReference type="PANTHER" id="PTHR11225:SF4">
    <property type="entry name" value="NUCLEAR PORE COMPLEX PROTEIN NUP93"/>
    <property type="match status" value="1"/>
</dbReference>
<dbReference type="OrthoDB" id="1918363at2759"/>
<keyword evidence="4" id="KW-0811">Translocation</keyword>
<evidence type="ECO:0000256" key="2">
    <source>
        <dbReference type="ARBA" id="ARBA00010186"/>
    </source>
</evidence>
<dbReference type="GO" id="GO:0000055">
    <property type="term" value="P:ribosomal large subunit export from nucleus"/>
    <property type="evidence" value="ECO:0007669"/>
    <property type="project" value="EnsemblFungi"/>
</dbReference>
<keyword evidence="4" id="KW-0509">mRNA transport</keyword>
<evidence type="ECO:0000256" key="4">
    <source>
        <dbReference type="RuleBase" id="RU364035"/>
    </source>
</evidence>
<dbReference type="GO" id="GO:0006606">
    <property type="term" value="P:protein import into nucleus"/>
    <property type="evidence" value="ECO:0007669"/>
    <property type="project" value="EnsemblFungi"/>
</dbReference>
<protein>
    <recommendedName>
        <fullName evidence="4">Nuclear pore protein</fullName>
    </recommendedName>
</protein>
<evidence type="ECO:0000313" key="5">
    <source>
        <dbReference type="EMBL" id="SCU78724.1"/>
    </source>
</evidence>
<dbReference type="GO" id="GO:0006999">
    <property type="term" value="P:nuclear pore organization"/>
    <property type="evidence" value="ECO:0007669"/>
    <property type="project" value="EnsemblFungi"/>
</dbReference>
<keyword evidence="4" id="KW-0653">Protein transport</keyword>
<keyword evidence="4" id="KW-0813">Transport</keyword>
<dbReference type="EMBL" id="LT598460">
    <property type="protein sequence ID" value="SCU78724.1"/>
    <property type="molecule type" value="Genomic_DNA"/>
</dbReference>
<gene>
    <name evidence="5" type="ORF">LADA_0A07162G</name>
</gene>
<keyword evidence="6" id="KW-1185">Reference proteome</keyword>
<keyword evidence="4" id="KW-0906">Nuclear pore complex</keyword>
<comment type="subcellular location">
    <subcellularLocation>
        <location evidence="1">Nucleus envelope</location>
    </subcellularLocation>
    <subcellularLocation>
        <location evidence="4">Nucleus</location>
        <location evidence="4">Nuclear pore complex</location>
    </subcellularLocation>
</comment>
<dbReference type="GO" id="GO:0017056">
    <property type="term" value="F:structural constituent of nuclear pore"/>
    <property type="evidence" value="ECO:0007669"/>
    <property type="project" value="EnsemblFungi"/>
</dbReference>